<feature type="transmembrane region" description="Helical" evidence="1">
    <location>
        <begin position="217"/>
        <end position="236"/>
    </location>
</feature>
<dbReference type="KEGG" id="eaz:JHT90_03715"/>
<name>A0A974RXM9_9GAMM</name>
<evidence type="ECO:0000256" key="1">
    <source>
        <dbReference type="SAM" id="Phobius"/>
    </source>
</evidence>
<dbReference type="PANTHER" id="PTHR40076:SF1">
    <property type="entry name" value="MEMBRANE PROTEIN"/>
    <property type="match status" value="1"/>
</dbReference>
<dbReference type="EMBL" id="CP067393">
    <property type="protein sequence ID" value="QQP86360.1"/>
    <property type="molecule type" value="Genomic_DNA"/>
</dbReference>
<organism evidence="2 3">
    <name type="scientific">Entomomonas asaccharolytica</name>
    <dbReference type="NCBI Taxonomy" id="2785331"/>
    <lineage>
        <taxon>Bacteria</taxon>
        <taxon>Pseudomonadati</taxon>
        <taxon>Pseudomonadota</taxon>
        <taxon>Gammaproteobacteria</taxon>
        <taxon>Pseudomonadales</taxon>
        <taxon>Pseudomonadaceae</taxon>
        <taxon>Entomomonas</taxon>
    </lineage>
</organism>
<dbReference type="PANTHER" id="PTHR40076">
    <property type="entry name" value="MEMBRANE PROTEIN-RELATED"/>
    <property type="match status" value="1"/>
</dbReference>
<evidence type="ECO:0008006" key="4">
    <source>
        <dbReference type="Google" id="ProtNLM"/>
    </source>
</evidence>
<keyword evidence="1" id="KW-0812">Transmembrane</keyword>
<keyword evidence="3" id="KW-1185">Reference proteome</keyword>
<feature type="transmembrane region" description="Helical" evidence="1">
    <location>
        <begin position="149"/>
        <end position="170"/>
    </location>
</feature>
<proteinExistence type="predicted"/>
<gene>
    <name evidence="2" type="ORF">JHT90_03715</name>
</gene>
<feature type="transmembrane region" description="Helical" evidence="1">
    <location>
        <begin position="122"/>
        <end position="143"/>
    </location>
</feature>
<keyword evidence="1" id="KW-0472">Membrane</keyword>
<dbReference type="AlphaFoldDB" id="A0A974RXM9"/>
<feature type="transmembrane region" description="Helical" evidence="1">
    <location>
        <begin position="91"/>
        <end position="110"/>
    </location>
</feature>
<evidence type="ECO:0000313" key="3">
    <source>
        <dbReference type="Proteomes" id="UP000595278"/>
    </source>
</evidence>
<dbReference type="InterPro" id="IPR010380">
    <property type="entry name" value="DUF975"/>
</dbReference>
<dbReference type="RefSeq" id="WP_201094284.1">
    <property type="nucleotide sequence ID" value="NZ_CP067393.1"/>
</dbReference>
<protein>
    <recommendedName>
        <fullName evidence="4">Integral membrane protein</fullName>
    </recommendedName>
</protein>
<keyword evidence="1" id="KW-1133">Transmembrane helix</keyword>
<dbReference type="Proteomes" id="UP000595278">
    <property type="component" value="Chromosome"/>
</dbReference>
<reference evidence="2 3" key="1">
    <citation type="submission" date="2021-01" db="EMBL/GenBank/DDBJ databases">
        <title>Entomomonas sp. F2A isolated from a house cricket (Acheta domesticus).</title>
        <authorList>
            <person name="Spergser J."/>
            <person name="Busse H.-J."/>
        </authorList>
    </citation>
    <scope>NUCLEOTIDE SEQUENCE [LARGE SCALE GENOMIC DNA]</scope>
    <source>
        <strain evidence="2 3">F2A</strain>
    </source>
</reference>
<evidence type="ECO:0000313" key="2">
    <source>
        <dbReference type="EMBL" id="QQP86360.1"/>
    </source>
</evidence>
<feature type="transmembrane region" description="Helical" evidence="1">
    <location>
        <begin position="191"/>
        <end position="211"/>
    </location>
</feature>
<feature type="transmembrane region" description="Helical" evidence="1">
    <location>
        <begin position="58"/>
        <end position="79"/>
    </location>
</feature>
<sequence>MQDQGQNPYQPPSTNSINTESVELGTKRTIEQALASGYDFSIGDIISKAWQQVNGVKLTFFLAFLIIFAISFVIGLILGFLPPKIGGPLNFFVNIAINALSAGFIVLALKRLRGQQINLKEDFFSILPIFSVIILACLLTTLLTSIGMLLLLIPGIYLAVAYCLTSWIIVDNPGVSAWQAMEASRKIITQRWFKVFGLMIVLGIIVGISAIPFGIGLIWTFPLLMLSIGTLYRTIFEV</sequence>
<accession>A0A974RXM9</accession>